<sequence>MLLTVLGCAGSVPSPTSPASGYLVTTGRTRIALDLGNGTLGPLTGHVDPFELDAVLLSHLHVDHCADLAALVVALRHQPRRPRPARRLPVHAPRGAARRLAGLYAAEPGSAATTDLTDVLDFHDLEDLTATPAVIGDLEVSAFPVPHSCPAFGFRVRHGDRVLAYTGDTGGGPTVRRLAEHADLLLAEATWPHRQGAPPGLHLSGRQAGELARRAGARRLLVTHVAPWEDASEVAAEASLAFGGPTELAEPGARHEV</sequence>
<dbReference type="InterPro" id="IPR001279">
    <property type="entry name" value="Metallo-B-lactamas"/>
</dbReference>
<evidence type="ECO:0000313" key="2">
    <source>
        <dbReference type="EMBL" id="MCP2332129.1"/>
    </source>
</evidence>
<dbReference type="PANTHER" id="PTHR46018:SF4">
    <property type="entry name" value="METALLO-HYDROLASE YHFI-RELATED"/>
    <property type="match status" value="1"/>
</dbReference>
<name>A0ABT1JIT1_ACTCY</name>
<dbReference type="PANTHER" id="PTHR46018">
    <property type="entry name" value="ZINC PHOSPHODIESTERASE ELAC PROTEIN 1"/>
    <property type="match status" value="1"/>
</dbReference>
<dbReference type="CDD" id="cd07716">
    <property type="entry name" value="RNaseZ_short-form-like_MBL-fold"/>
    <property type="match status" value="1"/>
</dbReference>
<reference evidence="2 3" key="1">
    <citation type="submission" date="2013-07" db="EMBL/GenBank/DDBJ databases">
        <authorList>
            <consortium name="DOE Joint Genome Institute"/>
            <person name="Reeve W."/>
            <person name="Huntemann M."/>
            <person name="Han J."/>
            <person name="Chen A."/>
            <person name="Kyrpides N."/>
            <person name="Mavromatis K."/>
            <person name="Markowitz V."/>
            <person name="Palaniappan K."/>
            <person name="Ivanova N."/>
            <person name="Schaumberg A."/>
            <person name="Pati A."/>
            <person name="Liolios K."/>
            <person name="Nordberg H.P."/>
            <person name="Cantor M.N."/>
            <person name="Hua S.X."/>
            <person name="Woyke T."/>
        </authorList>
    </citation>
    <scope>NUCLEOTIDE SEQUENCE [LARGE SCALE GENOMIC DNA]</scope>
    <source>
        <strain evidence="2 3">DSM 43889</strain>
    </source>
</reference>
<proteinExistence type="predicted"/>
<dbReference type="Gene3D" id="3.60.15.10">
    <property type="entry name" value="Ribonuclease Z/Hydroxyacylglutathione hydrolase-like"/>
    <property type="match status" value="1"/>
</dbReference>
<keyword evidence="3" id="KW-1185">Reference proteome</keyword>
<feature type="domain" description="Metallo-beta-lactamase" evidence="1">
    <location>
        <begin position="18"/>
        <end position="206"/>
    </location>
</feature>
<dbReference type="EMBL" id="AUBJ02000001">
    <property type="protein sequence ID" value="MCP2332129.1"/>
    <property type="molecule type" value="Genomic_DNA"/>
</dbReference>
<gene>
    <name evidence="2" type="ORF">G443_002399</name>
</gene>
<evidence type="ECO:0000313" key="3">
    <source>
        <dbReference type="Proteomes" id="UP000791080"/>
    </source>
</evidence>
<organism evidence="2 3">
    <name type="scientific">Actinoalloteichus caeruleus DSM 43889</name>
    <dbReference type="NCBI Taxonomy" id="1120930"/>
    <lineage>
        <taxon>Bacteria</taxon>
        <taxon>Bacillati</taxon>
        <taxon>Actinomycetota</taxon>
        <taxon>Actinomycetes</taxon>
        <taxon>Pseudonocardiales</taxon>
        <taxon>Pseudonocardiaceae</taxon>
        <taxon>Actinoalloteichus</taxon>
        <taxon>Actinoalloteichus cyanogriseus</taxon>
    </lineage>
</organism>
<dbReference type="Pfam" id="PF12706">
    <property type="entry name" value="Lactamase_B_2"/>
    <property type="match status" value="1"/>
</dbReference>
<evidence type="ECO:0000259" key="1">
    <source>
        <dbReference type="SMART" id="SM00849"/>
    </source>
</evidence>
<protein>
    <submittedName>
        <fullName evidence="2">Ribonuclease BN, tRNA processing enzyme</fullName>
    </submittedName>
</protein>
<dbReference type="SUPFAM" id="SSF56281">
    <property type="entry name" value="Metallo-hydrolase/oxidoreductase"/>
    <property type="match status" value="1"/>
</dbReference>
<accession>A0ABT1JIT1</accession>
<dbReference type="SMART" id="SM00849">
    <property type="entry name" value="Lactamase_B"/>
    <property type="match status" value="1"/>
</dbReference>
<reference evidence="2 3" key="2">
    <citation type="submission" date="2022-06" db="EMBL/GenBank/DDBJ databases">
        <title>Genomic Encyclopedia of Type Strains, Phase I: the one thousand microbial genomes (KMG-I) project.</title>
        <authorList>
            <person name="Kyrpides N."/>
        </authorList>
    </citation>
    <scope>NUCLEOTIDE SEQUENCE [LARGE SCALE GENOMIC DNA]</scope>
    <source>
        <strain evidence="2 3">DSM 43889</strain>
    </source>
</reference>
<dbReference type="InterPro" id="IPR036866">
    <property type="entry name" value="RibonucZ/Hydroxyglut_hydro"/>
</dbReference>
<comment type="caution">
    <text evidence="2">The sequence shown here is derived from an EMBL/GenBank/DDBJ whole genome shotgun (WGS) entry which is preliminary data.</text>
</comment>
<dbReference type="Proteomes" id="UP000791080">
    <property type="component" value="Unassembled WGS sequence"/>
</dbReference>
<dbReference type="RefSeq" id="WP_026417190.1">
    <property type="nucleotide sequence ID" value="NZ_AUBJ02000001.1"/>
</dbReference>